<evidence type="ECO:0000256" key="5">
    <source>
        <dbReference type="ARBA" id="ARBA00007417"/>
    </source>
</evidence>
<sequence>MQADWHWMAQALALARLGRFTTTPNPRVGCVIVKDGQLVGEGYHRKAGEPHAEVHALRMAGDLARGATAYVTLEPCSHHGRTPPCADALIAAGVTRVVAAMEDPNPLVAGRGLRRLAAAGIQVASGLMEADALALNAGFVQRMRSGRPRVTVKLAASLDGRTALANGQSQWITGPQARADVQLGRAQACAILTGADTVLTDDPALNVRWAELPESVRAQYAEADLRQPIRVIVDGQQRVTADARLFSLPGPIWLAREQVEGKWPAAVSQVPLPREPASGKLSLPALLDALGARGINELWVEAGRQLAGALLSQSLVDELLLYQAPLLMGEAAQGLLSLPVYTQMSQAPRLELLELRQLGQDIRLRLRPQV</sequence>
<comment type="pathway">
    <text evidence="3 12">Cofactor biosynthesis; riboflavin biosynthesis; 5-amino-6-(D-ribitylamino)uracil from GTP: step 3/4.</text>
</comment>
<dbReference type="EMBL" id="BAABFC010000014">
    <property type="protein sequence ID" value="GAA4500912.1"/>
    <property type="molecule type" value="Genomic_DNA"/>
</dbReference>
<dbReference type="InterPro" id="IPR016192">
    <property type="entry name" value="APOBEC/CMP_deaminase_Zn-bd"/>
</dbReference>
<evidence type="ECO:0000313" key="15">
    <source>
        <dbReference type="Proteomes" id="UP001501321"/>
    </source>
</evidence>
<dbReference type="PROSITE" id="PS00903">
    <property type="entry name" value="CYT_DCMP_DEAMINASES_1"/>
    <property type="match status" value="1"/>
</dbReference>
<dbReference type="NCBIfam" id="NF008052">
    <property type="entry name" value="PRK10786.1"/>
    <property type="match status" value="1"/>
</dbReference>
<keyword evidence="7 12" id="KW-0479">Metal-binding</keyword>
<evidence type="ECO:0000256" key="12">
    <source>
        <dbReference type="PIRNR" id="PIRNR006769"/>
    </source>
</evidence>
<dbReference type="PIRSF" id="PIRSF006769">
    <property type="entry name" value="RibD"/>
    <property type="match status" value="1"/>
</dbReference>
<dbReference type="InterPro" id="IPR050765">
    <property type="entry name" value="Riboflavin_Biosynth_HTPR"/>
</dbReference>
<dbReference type="Gene3D" id="3.40.140.10">
    <property type="entry name" value="Cytidine Deaminase, domain 2"/>
    <property type="match status" value="1"/>
</dbReference>
<reference evidence="15" key="1">
    <citation type="journal article" date="2019" name="Int. J. Syst. Evol. Microbiol.">
        <title>The Global Catalogue of Microorganisms (GCM) 10K type strain sequencing project: providing services to taxonomists for standard genome sequencing and annotation.</title>
        <authorList>
            <consortium name="The Broad Institute Genomics Platform"/>
            <consortium name="The Broad Institute Genome Sequencing Center for Infectious Disease"/>
            <person name="Wu L."/>
            <person name="Ma J."/>
        </authorList>
    </citation>
    <scope>NUCLEOTIDE SEQUENCE [LARGE SCALE GENOMIC DNA]</scope>
    <source>
        <strain evidence="15">JCM 32226</strain>
    </source>
</reference>
<keyword evidence="11" id="KW-0511">Multifunctional enzyme</keyword>
<evidence type="ECO:0000256" key="3">
    <source>
        <dbReference type="ARBA" id="ARBA00004910"/>
    </source>
</evidence>
<protein>
    <recommendedName>
        <fullName evidence="12">Riboflavin biosynthesis protein RibD</fullName>
    </recommendedName>
    <domain>
        <recommendedName>
            <fullName evidence="12">Diaminohydroxyphosphoribosylaminopyrimidine deaminase</fullName>
            <shortName evidence="12">DRAP deaminase</shortName>
            <ecNumber evidence="12">3.5.4.26</ecNumber>
        </recommendedName>
        <alternativeName>
            <fullName evidence="12">Riboflavin-specific deaminase</fullName>
        </alternativeName>
    </domain>
    <domain>
        <recommendedName>
            <fullName evidence="12">5-amino-6-(5-phosphoribosylamino)uracil reductase</fullName>
            <ecNumber evidence="12">1.1.1.193</ecNumber>
        </recommendedName>
        <alternativeName>
            <fullName evidence="12">HTP reductase</fullName>
        </alternativeName>
    </domain>
</protein>
<keyword evidence="12" id="KW-0378">Hydrolase</keyword>
<dbReference type="PANTHER" id="PTHR38011">
    <property type="entry name" value="DIHYDROFOLATE REDUCTASE FAMILY PROTEIN (AFU_ORTHOLOGUE AFUA_8G06820)"/>
    <property type="match status" value="1"/>
</dbReference>
<dbReference type="Proteomes" id="UP001501321">
    <property type="component" value="Unassembled WGS sequence"/>
</dbReference>
<dbReference type="InterPro" id="IPR011549">
    <property type="entry name" value="RibD_C"/>
</dbReference>
<keyword evidence="9 12" id="KW-0521">NADP</keyword>
<keyword evidence="15" id="KW-1185">Reference proteome</keyword>
<feature type="domain" description="CMP/dCMP-type deaminase" evidence="13">
    <location>
        <begin position="2"/>
        <end position="124"/>
    </location>
</feature>
<comment type="function">
    <text evidence="1 12">Converts 2,5-diamino-6-(ribosylamino)-4(3h)-pyrimidinone 5'-phosphate into 5-amino-6-(ribosylamino)-2,4(1h,3h)-pyrimidinedione 5'-phosphate.</text>
</comment>
<evidence type="ECO:0000256" key="2">
    <source>
        <dbReference type="ARBA" id="ARBA00004882"/>
    </source>
</evidence>
<organism evidence="14 15">
    <name type="scientific">Pseudaeromonas paramecii</name>
    <dbReference type="NCBI Taxonomy" id="2138166"/>
    <lineage>
        <taxon>Bacteria</taxon>
        <taxon>Pseudomonadati</taxon>
        <taxon>Pseudomonadota</taxon>
        <taxon>Gammaproteobacteria</taxon>
        <taxon>Aeromonadales</taxon>
        <taxon>Aeromonadaceae</taxon>
        <taxon>Pseudaeromonas</taxon>
    </lineage>
</organism>
<comment type="caution">
    <text evidence="14">The sequence shown here is derived from an EMBL/GenBank/DDBJ whole genome shotgun (WGS) entry which is preliminary data.</text>
</comment>
<dbReference type="EC" id="1.1.1.193" evidence="12"/>
<name>A0ABP8QCH2_9GAMM</name>
<evidence type="ECO:0000256" key="4">
    <source>
        <dbReference type="ARBA" id="ARBA00005259"/>
    </source>
</evidence>
<dbReference type="EC" id="3.5.4.26" evidence="12"/>
<dbReference type="PANTHER" id="PTHR38011:SF7">
    <property type="entry name" value="2,5-DIAMINO-6-RIBOSYLAMINO-4(3H)-PYRIMIDINONE 5'-PHOSPHATE REDUCTASE"/>
    <property type="match status" value="1"/>
</dbReference>
<evidence type="ECO:0000313" key="14">
    <source>
        <dbReference type="EMBL" id="GAA4500912.1"/>
    </source>
</evidence>
<evidence type="ECO:0000256" key="10">
    <source>
        <dbReference type="ARBA" id="ARBA00023002"/>
    </source>
</evidence>
<dbReference type="Gene3D" id="3.40.430.10">
    <property type="entry name" value="Dihydrofolate Reductase, subunit A"/>
    <property type="match status" value="1"/>
</dbReference>
<comment type="cofactor">
    <cofactor evidence="12">
        <name>Zn(2+)</name>
        <dbReference type="ChEBI" id="CHEBI:29105"/>
    </cofactor>
    <text evidence="12">Binds 1 zinc ion.</text>
</comment>
<evidence type="ECO:0000256" key="6">
    <source>
        <dbReference type="ARBA" id="ARBA00022619"/>
    </source>
</evidence>
<gene>
    <name evidence="14" type="primary">ribD</name>
    <name evidence="14" type="ORF">GCM10023095_23320</name>
</gene>
<keyword evidence="6 12" id="KW-0686">Riboflavin biosynthesis</keyword>
<dbReference type="NCBIfam" id="TIGR00326">
    <property type="entry name" value="eubact_ribD"/>
    <property type="match status" value="1"/>
</dbReference>
<dbReference type="InterPro" id="IPR024072">
    <property type="entry name" value="DHFR-like_dom_sf"/>
</dbReference>
<dbReference type="NCBIfam" id="TIGR00227">
    <property type="entry name" value="ribD_Cterm"/>
    <property type="match status" value="1"/>
</dbReference>
<dbReference type="RefSeq" id="WP_345013266.1">
    <property type="nucleotide sequence ID" value="NZ_BAABFC010000014.1"/>
</dbReference>
<dbReference type="InterPro" id="IPR004794">
    <property type="entry name" value="Eubact_RibD"/>
</dbReference>
<dbReference type="InterPro" id="IPR016193">
    <property type="entry name" value="Cytidine_deaminase-like"/>
</dbReference>
<dbReference type="InterPro" id="IPR002734">
    <property type="entry name" value="RibDG_C"/>
</dbReference>
<comment type="catalytic activity">
    <reaction evidence="12">
        <text>2,5-diamino-6-hydroxy-4-(5-phosphoribosylamino)-pyrimidine + H2O + H(+) = 5-amino-6-(5-phospho-D-ribosylamino)uracil + NH4(+)</text>
        <dbReference type="Rhea" id="RHEA:21868"/>
        <dbReference type="ChEBI" id="CHEBI:15377"/>
        <dbReference type="ChEBI" id="CHEBI:15378"/>
        <dbReference type="ChEBI" id="CHEBI:28938"/>
        <dbReference type="ChEBI" id="CHEBI:58453"/>
        <dbReference type="ChEBI" id="CHEBI:58614"/>
        <dbReference type="EC" id="3.5.4.26"/>
    </reaction>
</comment>
<comment type="pathway">
    <text evidence="2 12">Cofactor biosynthesis; riboflavin biosynthesis; 5-amino-6-(D-ribitylamino)uracil from GTP: step 2/4.</text>
</comment>
<dbReference type="InterPro" id="IPR002125">
    <property type="entry name" value="CMP_dCMP_dom"/>
</dbReference>
<evidence type="ECO:0000256" key="7">
    <source>
        <dbReference type="ARBA" id="ARBA00022723"/>
    </source>
</evidence>
<evidence type="ECO:0000256" key="1">
    <source>
        <dbReference type="ARBA" id="ARBA00002151"/>
    </source>
</evidence>
<evidence type="ECO:0000259" key="13">
    <source>
        <dbReference type="PROSITE" id="PS51747"/>
    </source>
</evidence>
<dbReference type="SUPFAM" id="SSF53597">
    <property type="entry name" value="Dihydrofolate reductase-like"/>
    <property type="match status" value="1"/>
</dbReference>
<comment type="similarity">
    <text evidence="5 12">In the C-terminal section; belongs to the HTP reductase family.</text>
</comment>
<comment type="similarity">
    <text evidence="4 12">In the N-terminal section; belongs to the cytidine and deoxycytidylate deaminase family.</text>
</comment>
<dbReference type="Pfam" id="PF01872">
    <property type="entry name" value="RibD_C"/>
    <property type="match status" value="1"/>
</dbReference>
<dbReference type="PROSITE" id="PS51747">
    <property type="entry name" value="CYT_DCMP_DEAMINASES_2"/>
    <property type="match status" value="1"/>
</dbReference>
<keyword evidence="10 12" id="KW-0560">Oxidoreductase</keyword>
<evidence type="ECO:0000256" key="11">
    <source>
        <dbReference type="ARBA" id="ARBA00023268"/>
    </source>
</evidence>
<dbReference type="Pfam" id="PF00383">
    <property type="entry name" value="dCMP_cyt_deam_1"/>
    <property type="match status" value="1"/>
</dbReference>
<dbReference type="SUPFAM" id="SSF53927">
    <property type="entry name" value="Cytidine deaminase-like"/>
    <property type="match status" value="1"/>
</dbReference>
<comment type="catalytic activity">
    <reaction evidence="12">
        <text>5-amino-6-(5-phospho-D-ribitylamino)uracil + NADP(+) = 5-amino-6-(5-phospho-D-ribosylamino)uracil + NADPH + H(+)</text>
        <dbReference type="Rhea" id="RHEA:17845"/>
        <dbReference type="ChEBI" id="CHEBI:15378"/>
        <dbReference type="ChEBI" id="CHEBI:57783"/>
        <dbReference type="ChEBI" id="CHEBI:58349"/>
        <dbReference type="ChEBI" id="CHEBI:58421"/>
        <dbReference type="ChEBI" id="CHEBI:58453"/>
        <dbReference type="EC" id="1.1.1.193"/>
    </reaction>
</comment>
<proteinExistence type="inferred from homology"/>
<evidence type="ECO:0000256" key="9">
    <source>
        <dbReference type="ARBA" id="ARBA00022857"/>
    </source>
</evidence>
<accession>A0ABP8QCH2</accession>
<dbReference type="CDD" id="cd01284">
    <property type="entry name" value="Riboflavin_deaminase-reductase"/>
    <property type="match status" value="1"/>
</dbReference>
<keyword evidence="8 12" id="KW-0862">Zinc</keyword>
<evidence type="ECO:0000256" key="8">
    <source>
        <dbReference type="ARBA" id="ARBA00022833"/>
    </source>
</evidence>